<proteinExistence type="predicted"/>
<dbReference type="Proteomes" id="UP000184221">
    <property type="component" value="Unassembled WGS sequence"/>
</dbReference>
<sequence length="333" mass="37627">MTDTARTIGTASLWVVTSYFNPAKYRQRYENFQTFRKHLSVPLLVVELERNGAFELSSSDADQVIQLTGEDRLWQKENLLNIAISRLPSEVEFVAWVDCDVVFSNPDWPRLTTERLAADSGLVQLFETVHHLTKETTQSAQSLEDLLKAGPFFSQSSFAAGATDRDAFLTARVRERDPNRAKRSTPHPRARIASGIAWAARRAEIDACGLYEGAILGSGDVLLACAMRDWLDGLLDIEYHGGCLRADVNAWAHRLRASVGQSLNVIDNTVCHLWHGDFENRHYRERQTILVEHNYDPSHDIRRAENGTLEWVDPTSALARDVAAYFPMRREDG</sequence>
<dbReference type="OrthoDB" id="7593663at2"/>
<organism evidence="1 2">
    <name type="scientific">Marivita hallyeonensis</name>
    <dbReference type="NCBI Taxonomy" id="996342"/>
    <lineage>
        <taxon>Bacteria</taxon>
        <taxon>Pseudomonadati</taxon>
        <taxon>Pseudomonadota</taxon>
        <taxon>Alphaproteobacteria</taxon>
        <taxon>Rhodobacterales</taxon>
        <taxon>Roseobacteraceae</taxon>
        <taxon>Marivita</taxon>
    </lineage>
</organism>
<evidence type="ECO:0000313" key="1">
    <source>
        <dbReference type="EMBL" id="SHI08851.1"/>
    </source>
</evidence>
<protein>
    <recommendedName>
        <fullName evidence="3">Glycosyl transferase family 2</fullName>
    </recommendedName>
</protein>
<accession>A0A1M5Y9T2</accession>
<gene>
    <name evidence="1" type="ORF">SAMN05443551_0186</name>
</gene>
<evidence type="ECO:0008006" key="3">
    <source>
        <dbReference type="Google" id="ProtNLM"/>
    </source>
</evidence>
<dbReference type="EMBL" id="FQXC01000016">
    <property type="protein sequence ID" value="SHI08851.1"/>
    <property type="molecule type" value="Genomic_DNA"/>
</dbReference>
<dbReference type="AlphaFoldDB" id="A0A1M5Y9T2"/>
<name>A0A1M5Y9T2_9RHOB</name>
<dbReference type="RefSeq" id="WP_072780264.1">
    <property type="nucleotide sequence ID" value="NZ_FQXC01000016.1"/>
</dbReference>
<evidence type="ECO:0000313" key="2">
    <source>
        <dbReference type="Proteomes" id="UP000184221"/>
    </source>
</evidence>
<reference evidence="1 2" key="1">
    <citation type="submission" date="2016-11" db="EMBL/GenBank/DDBJ databases">
        <authorList>
            <person name="Jaros S."/>
            <person name="Januszkiewicz K."/>
            <person name="Wedrychowicz H."/>
        </authorList>
    </citation>
    <scope>NUCLEOTIDE SEQUENCE [LARGE SCALE GENOMIC DNA]</scope>
    <source>
        <strain evidence="1 2">DSM 29431</strain>
    </source>
</reference>
<keyword evidence="2" id="KW-1185">Reference proteome</keyword>